<dbReference type="InterPro" id="IPR033121">
    <property type="entry name" value="PEPTIDASE_A1"/>
</dbReference>
<dbReference type="PANTHER" id="PTHR47966">
    <property type="entry name" value="BETA-SITE APP-CLEAVING ENZYME, ISOFORM A-RELATED"/>
    <property type="match status" value="1"/>
</dbReference>
<dbReference type="EMBL" id="HBIH01025338">
    <property type="protein sequence ID" value="CAE0329501.1"/>
    <property type="molecule type" value="Transcribed_RNA"/>
</dbReference>
<keyword evidence="4" id="KW-0378">Hydrolase</keyword>
<name>A0A7S3MZM2_9SPIT</name>
<protein>
    <recommendedName>
        <fullName evidence="5">Peptidase A1 domain-containing protein</fullName>
    </recommendedName>
</protein>
<evidence type="ECO:0000256" key="1">
    <source>
        <dbReference type="ARBA" id="ARBA00007447"/>
    </source>
</evidence>
<keyword evidence="3" id="KW-0064">Aspartyl protease</keyword>
<accession>A0A7S3MZM2</accession>
<proteinExistence type="inferred from homology"/>
<organism evidence="6">
    <name type="scientific">Strombidium inclinatum</name>
    <dbReference type="NCBI Taxonomy" id="197538"/>
    <lineage>
        <taxon>Eukaryota</taxon>
        <taxon>Sar</taxon>
        <taxon>Alveolata</taxon>
        <taxon>Ciliophora</taxon>
        <taxon>Intramacronucleata</taxon>
        <taxon>Spirotrichea</taxon>
        <taxon>Oligotrichia</taxon>
        <taxon>Strombidiidae</taxon>
        <taxon>Strombidium</taxon>
    </lineage>
</organism>
<feature type="domain" description="Peptidase A1" evidence="5">
    <location>
        <begin position="1"/>
        <end position="90"/>
    </location>
</feature>
<dbReference type="GO" id="GO:0006508">
    <property type="term" value="P:proteolysis"/>
    <property type="evidence" value="ECO:0007669"/>
    <property type="project" value="UniProtKB-KW"/>
</dbReference>
<sequence>MRILKGRTYEKTTSFYKLECDQLANYPDLFFKIGGKWLQIKASDYTANINDECTLRIVPQSYEPVWLFGTPLLNQYYSVFDQTNSQLRFSPTVNSEKADLTDYGTPDKSLEDVAWELTWFFDIYKSLDMEGLYWPFQLVGNIWFGLFGI</sequence>
<evidence type="ECO:0000256" key="2">
    <source>
        <dbReference type="ARBA" id="ARBA00022670"/>
    </source>
</evidence>
<dbReference type="PANTHER" id="PTHR47966:SF51">
    <property type="entry name" value="BETA-SITE APP-CLEAVING ENZYME, ISOFORM A-RELATED"/>
    <property type="match status" value="1"/>
</dbReference>
<dbReference type="Pfam" id="PF00026">
    <property type="entry name" value="Asp"/>
    <property type="match status" value="1"/>
</dbReference>
<dbReference type="Gene3D" id="2.40.70.10">
    <property type="entry name" value="Acid Proteases"/>
    <property type="match status" value="1"/>
</dbReference>
<comment type="similarity">
    <text evidence="1">Belongs to the peptidase A1 family.</text>
</comment>
<evidence type="ECO:0000259" key="5">
    <source>
        <dbReference type="PROSITE" id="PS51767"/>
    </source>
</evidence>
<dbReference type="InterPro" id="IPR021109">
    <property type="entry name" value="Peptidase_aspartic_dom_sf"/>
</dbReference>
<evidence type="ECO:0000256" key="3">
    <source>
        <dbReference type="ARBA" id="ARBA00022750"/>
    </source>
</evidence>
<evidence type="ECO:0000313" key="6">
    <source>
        <dbReference type="EMBL" id="CAE0329501.1"/>
    </source>
</evidence>
<dbReference type="PROSITE" id="PS51767">
    <property type="entry name" value="PEPTIDASE_A1"/>
    <property type="match status" value="1"/>
</dbReference>
<evidence type="ECO:0000256" key="4">
    <source>
        <dbReference type="ARBA" id="ARBA00022801"/>
    </source>
</evidence>
<keyword evidence="2" id="KW-0645">Protease</keyword>
<dbReference type="SUPFAM" id="SSF50630">
    <property type="entry name" value="Acid proteases"/>
    <property type="match status" value="1"/>
</dbReference>
<reference evidence="6" key="1">
    <citation type="submission" date="2021-01" db="EMBL/GenBank/DDBJ databases">
        <authorList>
            <person name="Corre E."/>
            <person name="Pelletier E."/>
            <person name="Niang G."/>
            <person name="Scheremetjew M."/>
            <person name="Finn R."/>
            <person name="Kale V."/>
            <person name="Holt S."/>
            <person name="Cochrane G."/>
            <person name="Meng A."/>
            <person name="Brown T."/>
            <person name="Cohen L."/>
        </authorList>
    </citation>
    <scope>NUCLEOTIDE SEQUENCE</scope>
    <source>
        <strain evidence="6">S3</strain>
    </source>
</reference>
<dbReference type="AlphaFoldDB" id="A0A7S3MZM2"/>
<gene>
    <name evidence="6" type="ORF">SINC0208_LOCUS10131</name>
</gene>
<dbReference type="InterPro" id="IPR001461">
    <property type="entry name" value="Aspartic_peptidase_A1"/>
</dbReference>
<dbReference type="GO" id="GO:0004190">
    <property type="term" value="F:aspartic-type endopeptidase activity"/>
    <property type="evidence" value="ECO:0007669"/>
    <property type="project" value="UniProtKB-KW"/>
</dbReference>